<sequence length="44" mass="4979">LQPLAASVNTKTNKKNKKYIVVGIQCSGKKKYSERSLTKIKRNN</sequence>
<accession>A0A1E5W572</accession>
<keyword evidence="2" id="KW-1185">Reference proteome</keyword>
<reference evidence="1 2" key="1">
    <citation type="submission" date="2016-09" db="EMBL/GenBank/DDBJ databases">
        <title>The draft genome of Dichanthelium oligosanthes: A C3 panicoid grass species.</title>
        <authorList>
            <person name="Studer A.J."/>
            <person name="Schnable J.C."/>
            <person name="Brutnell T.P."/>
        </authorList>
    </citation>
    <scope>NUCLEOTIDE SEQUENCE [LARGE SCALE GENOMIC DNA]</scope>
    <source>
        <strain evidence="2">cv. Kellogg 1175</strain>
        <tissue evidence="1">Leaf</tissue>
    </source>
</reference>
<gene>
    <name evidence="1" type="ORF">BAE44_0006417</name>
</gene>
<name>A0A1E5W572_9POAL</name>
<evidence type="ECO:0000313" key="2">
    <source>
        <dbReference type="Proteomes" id="UP000095767"/>
    </source>
</evidence>
<proteinExistence type="predicted"/>
<evidence type="ECO:0000313" key="1">
    <source>
        <dbReference type="EMBL" id="OEL32566.1"/>
    </source>
</evidence>
<dbReference type="Proteomes" id="UP000095767">
    <property type="component" value="Unassembled WGS sequence"/>
</dbReference>
<dbReference type="EMBL" id="LWDX02020848">
    <property type="protein sequence ID" value="OEL32566.1"/>
    <property type="molecule type" value="Genomic_DNA"/>
</dbReference>
<comment type="caution">
    <text evidence="1">The sequence shown here is derived from an EMBL/GenBank/DDBJ whole genome shotgun (WGS) entry which is preliminary data.</text>
</comment>
<organism evidence="1 2">
    <name type="scientific">Dichanthelium oligosanthes</name>
    <dbReference type="NCBI Taxonomy" id="888268"/>
    <lineage>
        <taxon>Eukaryota</taxon>
        <taxon>Viridiplantae</taxon>
        <taxon>Streptophyta</taxon>
        <taxon>Embryophyta</taxon>
        <taxon>Tracheophyta</taxon>
        <taxon>Spermatophyta</taxon>
        <taxon>Magnoliopsida</taxon>
        <taxon>Liliopsida</taxon>
        <taxon>Poales</taxon>
        <taxon>Poaceae</taxon>
        <taxon>PACMAD clade</taxon>
        <taxon>Panicoideae</taxon>
        <taxon>Panicodae</taxon>
        <taxon>Paniceae</taxon>
        <taxon>Dichantheliinae</taxon>
        <taxon>Dichanthelium</taxon>
    </lineage>
</organism>
<protein>
    <submittedName>
        <fullName evidence="1">Uncharacterized protein</fullName>
    </submittedName>
</protein>
<feature type="non-terminal residue" evidence="1">
    <location>
        <position position="1"/>
    </location>
</feature>
<dbReference type="AlphaFoldDB" id="A0A1E5W572"/>